<dbReference type="InterPro" id="IPR002052">
    <property type="entry name" value="DNA_methylase_N6_adenine_CS"/>
</dbReference>
<reference evidence="4" key="2">
    <citation type="submission" date="2024-03" db="EMBL/GenBank/DDBJ databases">
        <authorList>
            <person name="Ni Y."/>
            <person name="Xu T."/>
            <person name="Yan S."/>
            <person name="Chen L."/>
            <person name="Wang Y."/>
        </authorList>
    </citation>
    <scope>NUCLEOTIDE SEQUENCE</scope>
    <source>
        <strain evidence="4">NMC1</strain>
    </source>
</reference>
<keyword evidence="3" id="KW-0949">S-adenosyl-L-methionine</keyword>
<dbReference type="GO" id="GO:0003676">
    <property type="term" value="F:nucleic acid binding"/>
    <property type="evidence" value="ECO:0007669"/>
    <property type="project" value="InterPro"/>
</dbReference>
<keyword evidence="2" id="KW-0808">Transferase</keyword>
<dbReference type="Gene3D" id="3.40.50.150">
    <property type="entry name" value="Vaccinia Virus protein VP39"/>
    <property type="match status" value="1"/>
</dbReference>
<organism evidence="4">
    <name type="scientific">Nitrosopumilaceae spindle-shaped virus</name>
    <dbReference type="NCBI Taxonomy" id="3065433"/>
    <lineage>
        <taxon>Viruses</taxon>
    </lineage>
</organism>
<reference evidence="4" key="1">
    <citation type="journal article" date="2024" name="Environ. Microbiol. Rep.">
        <title>Hiding in plain sight: The discovery of complete genomes of 11 hypothetical spindle-shaped viruses that putatively infect mesophilic ammonia-oxidizing archaea.</title>
        <authorList>
            <person name="Ni Y."/>
            <person name="Xu T."/>
            <person name="Yan S."/>
            <person name="Chen L."/>
            <person name="Wang Y."/>
        </authorList>
    </citation>
    <scope>NUCLEOTIDE SEQUENCE</scope>
    <source>
        <strain evidence="4">NMC1</strain>
    </source>
</reference>
<sequence length="179" mass="20697">MNFPDKKYNIIYADPPWSYPKSGGKKSARGLAKSFYDTMTTDEIKDIDVQSISQDNCYCFMWTTSPKLPESLEVMKAWGFEYFNVIFTWIKTNKVSDTLFWGMGNTTRANAEYVLLGRKGKLDRLNAGVHSVVMSKIEKHSKKPDEVRNRIESLYGDLPRIELFAREKINGWDSWGNEL</sequence>
<evidence type="ECO:0000313" key="4">
    <source>
        <dbReference type="EMBL" id="DBA52084.1"/>
    </source>
</evidence>
<dbReference type="PROSITE" id="PS51143">
    <property type="entry name" value="MT_A70"/>
    <property type="match status" value="1"/>
</dbReference>
<keyword evidence="1" id="KW-0489">Methyltransferase</keyword>
<dbReference type="GO" id="GO:0032259">
    <property type="term" value="P:methylation"/>
    <property type="evidence" value="ECO:0007669"/>
    <property type="project" value="UniProtKB-KW"/>
</dbReference>
<dbReference type="GO" id="GO:0008168">
    <property type="term" value="F:methyltransferase activity"/>
    <property type="evidence" value="ECO:0007669"/>
    <property type="project" value="UniProtKB-KW"/>
</dbReference>
<accession>A0AAT9J9N3</accession>
<dbReference type="SUPFAM" id="SSF53335">
    <property type="entry name" value="S-adenosyl-L-methionine-dependent methyltransferases"/>
    <property type="match status" value="1"/>
</dbReference>
<dbReference type="EMBL" id="BK067789">
    <property type="protein sequence ID" value="DBA52084.1"/>
    <property type="molecule type" value="Genomic_DNA"/>
</dbReference>
<proteinExistence type="predicted"/>
<evidence type="ECO:0000256" key="3">
    <source>
        <dbReference type="ARBA" id="ARBA00022691"/>
    </source>
</evidence>
<evidence type="ECO:0000256" key="1">
    <source>
        <dbReference type="ARBA" id="ARBA00022603"/>
    </source>
</evidence>
<dbReference type="PANTHER" id="PTHR12829">
    <property type="entry name" value="N6-ADENOSINE-METHYLTRANSFERASE"/>
    <property type="match status" value="1"/>
</dbReference>
<evidence type="ECO:0000256" key="2">
    <source>
        <dbReference type="ARBA" id="ARBA00022679"/>
    </source>
</evidence>
<dbReference type="Pfam" id="PF05063">
    <property type="entry name" value="MT-A70"/>
    <property type="match status" value="1"/>
</dbReference>
<protein>
    <submittedName>
        <fullName evidence="4">ORF45</fullName>
    </submittedName>
</protein>
<dbReference type="InterPro" id="IPR007757">
    <property type="entry name" value="MT-A70-like"/>
</dbReference>
<dbReference type="PROSITE" id="PS00092">
    <property type="entry name" value="N6_MTASE"/>
    <property type="match status" value="1"/>
</dbReference>
<dbReference type="PANTHER" id="PTHR12829:SF7">
    <property type="entry name" value="N6-ADENOSINE-METHYLTRANSFERASE CATALYTIC SUBUNIT"/>
    <property type="match status" value="1"/>
</dbReference>
<dbReference type="InterPro" id="IPR029063">
    <property type="entry name" value="SAM-dependent_MTases_sf"/>
</dbReference>
<name>A0AAT9J9N3_9VIRU</name>